<keyword evidence="3" id="KW-0808">Transferase</keyword>
<dbReference type="Gene3D" id="2.20.25.10">
    <property type="match status" value="1"/>
</dbReference>
<organism evidence="3 4">
    <name type="scientific">Thermodesulfatator autotrophicus</name>
    <dbReference type="NCBI Taxonomy" id="1795632"/>
    <lineage>
        <taxon>Bacteria</taxon>
        <taxon>Pseudomonadati</taxon>
        <taxon>Thermodesulfobacteriota</taxon>
        <taxon>Thermodesulfobacteria</taxon>
        <taxon>Thermodesulfobacteriales</taxon>
        <taxon>Thermodesulfatatoraceae</taxon>
        <taxon>Thermodesulfatator</taxon>
    </lineage>
</organism>
<dbReference type="InterPro" id="IPR005651">
    <property type="entry name" value="Trm112-like"/>
</dbReference>
<gene>
    <name evidence="3" type="ORF">TH606_04735</name>
</gene>
<dbReference type="GO" id="GO:0016301">
    <property type="term" value="F:kinase activity"/>
    <property type="evidence" value="ECO:0007669"/>
    <property type="project" value="UniProtKB-KW"/>
</dbReference>
<dbReference type="STRING" id="1795632.TH606_04735"/>
<dbReference type="EMBL" id="LSFI01000018">
    <property type="protein sequence ID" value="OAG27841.1"/>
    <property type="molecule type" value="Genomic_DNA"/>
</dbReference>
<evidence type="ECO:0000313" key="4">
    <source>
        <dbReference type="Proteomes" id="UP000076964"/>
    </source>
</evidence>
<evidence type="ECO:0000256" key="1">
    <source>
        <dbReference type="HAMAP-Rule" id="MF_01187"/>
    </source>
</evidence>
<dbReference type="PANTHER" id="PTHR33505:SF4">
    <property type="entry name" value="PROTEIN PREY, MITOCHONDRIAL"/>
    <property type="match status" value="1"/>
</dbReference>
<dbReference type="OrthoDB" id="9812205at2"/>
<dbReference type="PROSITE" id="PS51134">
    <property type="entry name" value="ZF_TFIIB"/>
    <property type="match status" value="1"/>
</dbReference>
<comment type="caution">
    <text evidence="3">The sequence shown here is derived from an EMBL/GenBank/DDBJ whole genome shotgun (WGS) entry which is preliminary data.</text>
</comment>
<evidence type="ECO:0000259" key="2">
    <source>
        <dbReference type="PROSITE" id="PS51134"/>
    </source>
</evidence>
<keyword evidence="3" id="KW-0418">Kinase</keyword>
<reference evidence="3 4" key="1">
    <citation type="submission" date="2016-02" db="EMBL/GenBank/DDBJ databases">
        <title>Draft genome sequence of Thermodesulfatator sp. S606.</title>
        <authorList>
            <person name="Lai Q."/>
            <person name="Cao J."/>
            <person name="Dupont S."/>
            <person name="Shao Z."/>
            <person name="Jebbar M."/>
            <person name="Alain K."/>
        </authorList>
    </citation>
    <scope>NUCLEOTIDE SEQUENCE [LARGE SCALE GENOMIC DNA]</scope>
    <source>
        <strain evidence="3 4">S606</strain>
    </source>
</reference>
<accession>A0A177E8M5</accession>
<sequence length="72" mass="7994">MFGGLLVSLIPQELLAVLACPKCKGDLTVDEERGGLVCFKCALLYEVRDGIPIMLEEEAQKIELKVKSERDE</sequence>
<dbReference type="SUPFAM" id="SSF158997">
    <property type="entry name" value="Trm112p-like"/>
    <property type="match status" value="1"/>
</dbReference>
<dbReference type="HAMAP" id="MF_01187">
    <property type="entry name" value="UPF0434"/>
    <property type="match status" value="1"/>
</dbReference>
<comment type="similarity">
    <text evidence="1">Belongs to the UPF0434 family.</text>
</comment>
<dbReference type="Proteomes" id="UP000076964">
    <property type="component" value="Unassembled WGS sequence"/>
</dbReference>
<name>A0A177E8M5_9BACT</name>
<feature type="domain" description="TFIIB-type" evidence="2">
    <location>
        <begin position="16"/>
        <end position="46"/>
    </location>
</feature>
<keyword evidence="4" id="KW-1185">Reference proteome</keyword>
<dbReference type="GO" id="GO:0005829">
    <property type="term" value="C:cytosol"/>
    <property type="evidence" value="ECO:0007669"/>
    <property type="project" value="TreeGrafter"/>
</dbReference>
<dbReference type="AlphaFoldDB" id="A0A177E8M5"/>
<dbReference type="PANTHER" id="PTHR33505">
    <property type="entry name" value="ZGC:162634"/>
    <property type="match status" value="1"/>
</dbReference>
<dbReference type="RefSeq" id="WP_068541761.1">
    <property type="nucleotide sequence ID" value="NZ_LSFI01000018.1"/>
</dbReference>
<evidence type="ECO:0000313" key="3">
    <source>
        <dbReference type="EMBL" id="OAG27841.1"/>
    </source>
</evidence>
<dbReference type="Pfam" id="PF03966">
    <property type="entry name" value="Trm112p"/>
    <property type="match status" value="1"/>
</dbReference>
<proteinExistence type="inferred from homology"/>
<dbReference type="InterPro" id="IPR013137">
    <property type="entry name" value="Znf_TFIIB"/>
</dbReference>
<protein>
    <recommendedName>
        <fullName evidence="1">UPF0434 protein TH606_04735</fullName>
    </recommendedName>
</protein>